<dbReference type="PANTHER" id="PTHR11712">
    <property type="entry name" value="POLYKETIDE SYNTHASE-RELATED"/>
    <property type="match status" value="1"/>
</dbReference>
<dbReference type="InterPro" id="IPR020841">
    <property type="entry name" value="PKS_Beta-ketoAc_synthase_dom"/>
</dbReference>
<sequence length="439" mass="47176">MTRRVVITGMGCVTPLGGTPAALWQGLTEGRSAVRPLSLFDASRFPVRIAAEIHDWSIADVGENPQQWEHAPRQTQFAVGAGLQAARQAGLPNVQIDPVRFGVYLGCGEAFEDFTLFMQSICGASVDGQFQPEQFDQTALRIFHPETEQEYIPNTPASHLSALLNAQGPNANCISACVSSAQAIGESARLIRRGQADVMLAGGAHSTINEFGLTGFHRLSALSTRNDDPASAVRPFDRHRDGFVMGEGAGLFVLEELEHAKKRGAEIIAEITGYGSTQDAYRITDSHPEGRGIINAMQSALQSARLNSDEICYINAHGTGTIMNDRTETLAIKNVFGETAYSIPVSSTKSMMGHATTASGALEFAVCLLSLQHQIAPPTINYSTPDPDCDLDYVPNIARDISNQHVMSNSIGFGGQNAVLILSRFDESSSSVIPLRRAS</sequence>
<feature type="domain" description="Ketosynthase family 3 (KS3)" evidence="3">
    <location>
        <begin position="2"/>
        <end position="424"/>
    </location>
</feature>
<reference evidence="4" key="1">
    <citation type="submission" date="2018-06" db="EMBL/GenBank/DDBJ databases">
        <authorList>
            <person name="Zhirakovskaya E."/>
        </authorList>
    </citation>
    <scope>NUCLEOTIDE SEQUENCE</scope>
</reference>
<proteinExistence type="inferred from homology"/>
<dbReference type="NCBIfam" id="NF005589">
    <property type="entry name" value="PRK07314.1"/>
    <property type="match status" value="1"/>
</dbReference>
<dbReference type="Gene3D" id="3.40.47.10">
    <property type="match status" value="1"/>
</dbReference>
<dbReference type="InterPro" id="IPR016039">
    <property type="entry name" value="Thiolase-like"/>
</dbReference>
<evidence type="ECO:0000256" key="1">
    <source>
        <dbReference type="ARBA" id="ARBA00008467"/>
    </source>
</evidence>
<dbReference type="CDD" id="cd00834">
    <property type="entry name" value="KAS_I_II"/>
    <property type="match status" value="1"/>
</dbReference>
<dbReference type="InterPro" id="IPR014030">
    <property type="entry name" value="Ketoacyl_synth_N"/>
</dbReference>
<evidence type="ECO:0000313" key="4">
    <source>
        <dbReference type="EMBL" id="VAX36978.1"/>
    </source>
</evidence>
<protein>
    <submittedName>
        <fullName evidence="4">3-oxoacyl-[acyl-carrier-protein] synthase, KASII</fullName>
        <ecNumber evidence="4">2.3.1.179</ecNumber>
    </submittedName>
</protein>
<dbReference type="Pfam" id="PF00109">
    <property type="entry name" value="ketoacyl-synt"/>
    <property type="match status" value="1"/>
</dbReference>
<dbReference type="GO" id="GO:0004315">
    <property type="term" value="F:3-oxoacyl-[acyl-carrier-protein] synthase activity"/>
    <property type="evidence" value="ECO:0007669"/>
    <property type="project" value="UniProtKB-EC"/>
</dbReference>
<comment type="similarity">
    <text evidence="1">Belongs to the thiolase-like superfamily. Beta-ketoacyl-ACP synthases family.</text>
</comment>
<gene>
    <name evidence="4" type="ORF">MNBD_PLANCTO02-702</name>
</gene>
<dbReference type="GO" id="GO:0005829">
    <property type="term" value="C:cytosol"/>
    <property type="evidence" value="ECO:0007669"/>
    <property type="project" value="TreeGrafter"/>
</dbReference>
<dbReference type="EMBL" id="UOGL01000091">
    <property type="protein sequence ID" value="VAX36978.1"/>
    <property type="molecule type" value="Genomic_DNA"/>
</dbReference>
<dbReference type="AlphaFoldDB" id="A0A3B1DLR9"/>
<name>A0A3B1DLR9_9ZZZZ</name>
<organism evidence="4">
    <name type="scientific">hydrothermal vent metagenome</name>
    <dbReference type="NCBI Taxonomy" id="652676"/>
    <lineage>
        <taxon>unclassified sequences</taxon>
        <taxon>metagenomes</taxon>
        <taxon>ecological metagenomes</taxon>
    </lineage>
</organism>
<dbReference type="GO" id="GO:0006633">
    <property type="term" value="P:fatty acid biosynthetic process"/>
    <property type="evidence" value="ECO:0007669"/>
    <property type="project" value="TreeGrafter"/>
</dbReference>
<evidence type="ECO:0000256" key="2">
    <source>
        <dbReference type="ARBA" id="ARBA00022679"/>
    </source>
</evidence>
<keyword evidence="4" id="KW-0012">Acyltransferase</keyword>
<dbReference type="SUPFAM" id="SSF53901">
    <property type="entry name" value="Thiolase-like"/>
    <property type="match status" value="2"/>
</dbReference>
<dbReference type="SMART" id="SM00825">
    <property type="entry name" value="PKS_KS"/>
    <property type="match status" value="1"/>
</dbReference>
<dbReference type="InterPro" id="IPR000794">
    <property type="entry name" value="Beta-ketoacyl_synthase"/>
</dbReference>
<dbReference type="EC" id="2.3.1.179" evidence="4"/>
<dbReference type="Pfam" id="PF02801">
    <property type="entry name" value="Ketoacyl-synt_C"/>
    <property type="match status" value="1"/>
</dbReference>
<dbReference type="InterPro" id="IPR014031">
    <property type="entry name" value="Ketoacyl_synth_C"/>
</dbReference>
<keyword evidence="2 4" id="KW-0808">Transferase</keyword>
<accession>A0A3B1DLR9</accession>
<dbReference type="PANTHER" id="PTHR11712:SF336">
    <property type="entry name" value="3-OXOACYL-[ACYL-CARRIER-PROTEIN] SYNTHASE, MITOCHONDRIAL"/>
    <property type="match status" value="1"/>
</dbReference>
<evidence type="ECO:0000259" key="3">
    <source>
        <dbReference type="PROSITE" id="PS52004"/>
    </source>
</evidence>
<dbReference type="PROSITE" id="PS52004">
    <property type="entry name" value="KS3_2"/>
    <property type="match status" value="1"/>
</dbReference>